<comment type="caution">
    <text evidence="2">The sequence shown here is derived from an EMBL/GenBank/DDBJ whole genome shotgun (WGS) entry which is preliminary data.</text>
</comment>
<sequence length="259" mass="28739">MSSQSERQNTPASRKFDLNFILDSPASQNQPVPRSQPVPRAQPPPQSQSRTTPHYLGQGDTAYAAGHNHPAAMRNSGVVTPDGRRGHPPSNSARPSARSSSNSSFDVRQPSAPSPLPPPRSSAKRRAQLDSSYRVISSDGTQYIYCGHGTGMKRNVLQRVEEMAADINIRSFDAENIVCAGCGYVMLVAHGSSPMLYDNRYSAWKWHQMKCLTLQGWQNPSSPRKLSPEEQGRMYERSRMASLDNALAYLEDRKLVQRL</sequence>
<evidence type="ECO:0000313" key="3">
    <source>
        <dbReference type="Proteomes" id="UP000320762"/>
    </source>
</evidence>
<reference evidence="2 3" key="1">
    <citation type="journal article" date="2019" name="New Phytol.">
        <title>Comparative genomics reveals unique wood-decay strategies and fruiting body development in the Schizophyllaceae.</title>
        <authorList>
            <person name="Almasi E."/>
            <person name="Sahu N."/>
            <person name="Krizsan K."/>
            <person name="Balint B."/>
            <person name="Kovacs G.M."/>
            <person name="Kiss B."/>
            <person name="Cseklye J."/>
            <person name="Drula E."/>
            <person name="Henrissat B."/>
            <person name="Nagy I."/>
            <person name="Chovatia M."/>
            <person name="Adam C."/>
            <person name="LaButti K."/>
            <person name="Lipzen A."/>
            <person name="Riley R."/>
            <person name="Grigoriev I.V."/>
            <person name="Nagy L.G."/>
        </authorList>
    </citation>
    <scope>NUCLEOTIDE SEQUENCE [LARGE SCALE GENOMIC DNA]</scope>
    <source>
        <strain evidence="2 3">NL-1724</strain>
    </source>
</reference>
<name>A0A550CQY0_9AGAR</name>
<keyword evidence="3" id="KW-1185">Reference proteome</keyword>
<feature type="region of interest" description="Disordered" evidence="1">
    <location>
        <begin position="1"/>
        <end position="131"/>
    </location>
</feature>
<dbReference type="Proteomes" id="UP000320762">
    <property type="component" value="Unassembled WGS sequence"/>
</dbReference>
<protein>
    <submittedName>
        <fullName evidence="2">Uncharacterized protein</fullName>
    </submittedName>
</protein>
<evidence type="ECO:0000256" key="1">
    <source>
        <dbReference type="SAM" id="MobiDB-lite"/>
    </source>
</evidence>
<gene>
    <name evidence="2" type="ORF">BD626DRAFT_566207</name>
</gene>
<accession>A0A550CQY0</accession>
<feature type="compositionally biased region" description="Pro residues" evidence="1">
    <location>
        <begin position="34"/>
        <end position="46"/>
    </location>
</feature>
<evidence type="ECO:0000313" key="2">
    <source>
        <dbReference type="EMBL" id="TRM67174.1"/>
    </source>
</evidence>
<dbReference type="AlphaFoldDB" id="A0A550CQY0"/>
<feature type="compositionally biased region" description="Low complexity" evidence="1">
    <location>
        <begin position="89"/>
        <end position="104"/>
    </location>
</feature>
<dbReference type="EMBL" id="VDMD01000003">
    <property type="protein sequence ID" value="TRM67174.1"/>
    <property type="molecule type" value="Genomic_DNA"/>
</dbReference>
<feature type="compositionally biased region" description="Polar residues" evidence="1">
    <location>
        <begin position="1"/>
        <end position="12"/>
    </location>
</feature>
<organism evidence="2 3">
    <name type="scientific">Schizophyllum amplum</name>
    <dbReference type="NCBI Taxonomy" id="97359"/>
    <lineage>
        <taxon>Eukaryota</taxon>
        <taxon>Fungi</taxon>
        <taxon>Dikarya</taxon>
        <taxon>Basidiomycota</taxon>
        <taxon>Agaricomycotina</taxon>
        <taxon>Agaricomycetes</taxon>
        <taxon>Agaricomycetidae</taxon>
        <taxon>Agaricales</taxon>
        <taxon>Schizophyllaceae</taxon>
        <taxon>Schizophyllum</taxon>
    </lineage>
</organism>
<proteinExistence type="predicted"/>